<dbReference type="OrthoDB" id="3163623at2759"/>
<keyword evidence="3" id="KW-1185">Reference proteome</keyword>
<dbReference type="EMBL" id="KN823021">
    <property type="protein sequence ID" value="KIO26658.1"/>
    <property type="molecule type" value="Genomic_DNA"/>
</dbReference>
<gene>
    <name evidence="2" type="ORF">M407DRAFT_199594</name>
</gene>
<evidence type="ECO:0000259" key="1">
    <source>
        <dbReference type="PROSITE" id="PS50181"/>
    </source>
</evidence>
<reference evidence="2 3" key="1">
    <citation type="submission" date="2014-04" db="EMBL/GenBank/DDBJ databases">
        <authorList>
            <consortium name="DOE Joint Genome Institute"/>
            <person name="Kuo A."/>
            <person name="Girlanda M."/>
            <person name="Perotto S."/>
            <person name="Kohler A."/>
            <person name="Nagy L.G."/>
            <person name="Floudas D."/>
            <person name="Copeland A."/>
            <person name="Barry K.W."/>
            <person name="Cichocki N."/>
            <person name="Veneault-Fourrey C."/>
            <person name="LaButti K."/>
            <person name="Lindquist E.A."/>
            <person name="Lipzen A."/>
            <person name="Lundell T."/>
            <person name="Morin E."/>
            <person name="Murat C."/>
            <person name="Sun H."/>
            <person name="Tunlid A."/>
            <person name="Henrissat B."/>
            <person name="Grigoriev I.V."/>
            <person name="Hibbett D.S."/>
            <person name="Martin F."/>
            <person name="Nordberg H.P."/>
            <person name="Cantor M.N."/>
            <person name="Hua S.X."/>
        </authorList>
    </citation>
    <scope>NUCLEOTIDE SEQUENCE [LARGE SCALE GENOMIC DNA]</scope>
    <source>
        <strain evidence="2 3">MUT 4182</strain>
    </source>
</reference>
<name>A0A0C3KZ46_9AGAM</name>
<evidence type="ECO:0000313" key="3">
    <source>
        <dbReference type="Proteomes" id="UP000054248"/>
    </source>
</evidence>
<protein>
    <recommendedName>
        <fullName evidence="1">F-box domain-containing protein</fullName>
    </recommendedName>
</protein>
<dbReference type="Gene3D" id="1.20.1280.50">
    <property type="match status" value="1"/>
</dbReference>
<sequence length="312" mass="36005">MGKKPLPSLPWDIFSYILTFIPPPQLLSVILVCQAFRRLAEPLLYRHIDLSNCPTRSLYLIRTLLSRKELCTHVRTFQPADRHTKPNGYLGVFRKIVRGQTQEHMRRTAYIQHSERVAGRLSYVENISIHTSSEQVVRALGCLSKIKKFRTLHPWGLRQHESLLDALPNVTHLELPFTSFFLPVSEIRQYHARSVEELICPTNVAVRLVPGRPIKRLFLLWPMLQGPPDSFELMKEMARSTETIKVLGLFVGWGWNWQGDMAQIVSATATFLPDVEELSLKLKCWKSNSHLLQMMLREVRIFSSSGLLIVDR</sequence>
<feature type="domain" description="F-box" evidence="1">
    <location>
        <begin position="3"/>
        <end position="48"/>
    </location>
</feature>
<proteinExistence type="predicted"/>
<organism evidence="2 3">
    <name type="scientific">Tulasnella calospora MUT 4182</name>
    <dbReference type="NCBI Taxonomy" id="1051891"/>
    <lineage>
        <taxon>Eukaryota</taxon>
        <taxon>Fungi</taxon>
        <taxon>Dikarya</taxon>
        <taxon>Basidiomycota</taxon>
        <taxon>Agaricomycotina</taxon>
        <taxon>Agaricomycetes</taxon>
        <taxon>Cantharellales</taxon>
        <taxon>Tulasnellaceae</taxon>
        <taxon>Tulasnella</taxon>
    </lineage>
</organism>
<dbReference type="InterPro" id="IPR001810">
    <property type="entry name" value="F-box_dom"/>
</dbReference>
<dbReference type="PROSITE" id="PS50181">
    <property type="entry name" value="FBOX"/>
    <property type="match status" value="1"/>
</dbReference>
<dbReference type="SUPFAM" id="SSF81383">
    <property type="entry name" value="F-box domain"/>
    <property type="match status" value="1"/>
</dbReference>
<dbReference type="Pfam" id="PF12937">
    <property type="entry name" value="F-box-like"/>
    <property type="match status" value="1"/>
</dbReference>
<evidence type="ECO:0000313" key="2">
    <source>
        <dbReference type="EMBL" id="KIO26658.1"/>
    </source>
</evidence>
<dbReference type="AlphaFoldDB" id="A0A0C3KZ46"/>
<reference evidence="3" key="2">
    <citation type="submission" date="2015-01" db="EMBL/GenBank/DDBJ databases">
        <title>Evolutionary Origins and Diversification of the Mycorrhizal Mutualists.</title>
        <authorList>
            <consortium name="DOE Joint Genome Institute"/>
            <consortium name="Mycorrhizal Genomics Consortium"/>
            <person name="Kohler A."/>
            <person name="Kuo A."/>
            <person name="Nagy L.G."/>
            <person name="Floudas D."/>
            <person name="Copeland A."/>
            <person name="Barry K.W."/>
            <person name="Cichocki N."/>
            <person name="Veneault-Fourrey C."/>
            <person name="LaButti K."/>
            <person name="Lindquist E.A."/>
            <person name="Lipzen A."/>
            <person name="Lundell T."/>
            <person name="Morin E."/>
            <person name="Murat C."/>
            <person name="Riley R."/>
            <person name="Ohm R."/>
            <person name="Sun H."/>
            <person name="Tunlid A."/>
            <person name="Henrissat B."/>
            <person name="Grigoriev I.V."/>
            <person name="Hibbett D.S."/>
            <person name="Martin F."/>
        </authorList>
    </citation>
    <scope>NUCLEOTIDE SEQUENCE [LARGE SCALE GENOMIC DNA]</scope>
    <source>
        <strain evidence="3">MUT 4182</strain>
    </source>
</reference>
<dbReference type="HOGENOM" id="CLU_891964_0_0_1"/>
<accession>A0A0C3KZ46</accession>
<dbReference type="Proteomes" id="UP000054248">
    <property type="component" value="Unassembled WGS sequence"/>
</dbReference>
<dbReference type="InterPro" id="IPR036047">
    <property type="entry name" value="F-box-like_dom_sf"/>
</dbReference>